<dbReference type="Gene3D" id="2.120.10.80">
    <property type="entry name" value="Kelch-type beta propeller"/>
    <property type="match status" value="2"/>
</dbReference>
<dbReference type="InterPro" id="IPR015915">
    <property type="entry name" value="Kelch-typ_b-propeller"/>
</dbReference>
<keyword evidence="1" id="KW-0880">Kelch repeat</keyword>
<dbReference type="SMART" id="SM00612">
    <property type="entry name" value="Kelch"/>
    <property type="match status" value="2"/>
</dbReference>
<evidence type="ECO:0000313" key="4">
    <source>
        <dbReference type="Proteomes" id="UP000193685"/>
    </source>
</evidence>
<keyword evidence="4" id="KW-1185">Reference proteome</keyword>
<dbReference type="Pfam" id="PF24681">
    <property type="entry name" value="Kelch_KLHDC2_KLHL20_DRC7"/>
    <property type="match status" value="1"/>
</dbReference>
<evidence type="ECO:0008006" key="5">
    <source>
        <dbReference type="Google" id="ProtNLM"/>
    </source>
</evidence>
<dbReference type="SUPFAM" id="SSF117281">
    <property type="entry name" value="Kelch motif"/>
    <property type="match status" value="1"/>
</dbReference>
<organism evidence="3 4">
    <name type="scientific">Protomyces lactucae-debilis</name>
    <dbReference type="NCBI Taxonomy" id="2754530"/>
    <lineage>
        <taxon>Eukaryota</taxon>
        <taxon>Fungi</taxon>
        <taxon>Dikarya</taxon>
        <taxon>Ascomycota</taxon>
        <taxon>Taphrinomycotina</taxon>
        <taxon>Taphrinomycetes</taxon>
        <taxon>Taphrinales</taxon>
        <taxon>Protomycetaceae</taxon>
        <taxon>Protomyces</taxon>
    </lineage>
</organism>
<name>A0A1Y2FMC6_PROLT</name>
<dbReference type="STRING" id="56484.A0A1Y2FMC6"/>
<accession>A0A1Y2FMC6</accession>
<dbReference type="InterPro" id="IPR052124">
    <property type="entry name" value="Rab9_kelch_effector"/>
</dbReference>
<dbReference type="OrthoDB" id="10251809at2759"/>
<dbReference type="InterPro" id="IPR006652">
    <property type="entry name" value="Kelch_1"/>
</dbReference>
<evidence type="ECO:0000256" key="1">
    <source>
        <dbReference type="ARBA" id="ARBA00022441"/>
    </source>
</evidence>
<feature type="non-terminal residue" evidence="3">
    <location>
        <position position="1"/>
    </location>
</feature>
<dbReference type="PANTHER" id="PTHR46647:SF1">
    <property type="entry name" value="RAB9 EFFECTOR PROTEIN WITH KELCH MOTIFS"/>
    <property type="match status" value="1"/>
</dbReference>
<evidence type="ECO:0000313" key="3">
    <source>
        <dbReference type="EMBL" id="ORY84376.1"/>
    </source>
</evidence>
<evidence type="ECO:0000256" key="2">
    <source>
        <dbReference type="ARBA" id="ARBA00022737"/>
    </source>
</evidence>
<gene>
    <name evidence="3" type="ORF">BCR37DRAFT_336452</name>
</gene>
<reference evidence="3 4" key="1">
    <citation type="submission" date="2016-07" db="EMBL/GenBank/DDBJ databases">
        <title>Pervasive Adenine N6-methylation of Active Genes in Fungi.</title>
        <authorList>
            <consortium name="DOE Joint Genome Institute"/>
            <person name="Mondo S.J."/>
            <person name="Dannebaum R.O."/>
            <person name="Kuo R.C."/>
            <person name="Labutti K."/>
            <person name="Haridas S."/>
            <person name="Kuo A."/>
            <person name="Salamov A."/>
            <person name="Ahrendt S.R."/>
            <person name="Lipzen A."/>
            <person name="Sullivan W."/>
            <person name="Andreopoulos W.B."/>
            <person name="Clum A."/>
            <person name="Lindquist E."/>
            <person name="Daum C."/>
            <person name="Ramamoorthy G.K."/>
            <person name="Gryganskyi A."/>
            <person name="Culley D."/>
            <person name="Magnuson J.K."/>
            <person name="James T.Y."/>
            <person name="O'Malley M.A."/>
            <person name="Stajich J.E."/>
            <person name="Spatafora J.W."/>
            <person name="Visel A."/>
            <person name="Grigoriev I.V."/>
        </authorList>
    </citation>
    <scope>NUCLEOTIDE SEQUENCE [LARGE SCALE GENOMIC DNA]</scope>
    <source>
        <strain evidence="3 4">12-1054</strain>
    </source>
</reference>
<dbReference type="Proteomes" id="UP000193685">
    <property type="component" value="Unassembled WGS sequence"/>
</dbReference>
<proteinExistence type="predicted"/>
<dbReference type="GeneID" id="63783825"/>
<sequence length="202" mass="22446">DNNLYVLNTTTKAWSIAAVNGGKPVSRSGHSMTLVGSHLIIFGGKGANGIIFNDMLMYNVETLFSFASKWQEVSSNRSMRASPRSNHTAVVHADKLYIFGGLSDDKVHSDFWEYDPETETWFEIECSGYLPGPRHSHAAVVIDGIMYMFGGVNDKGQYSGDMFAYRFASRYWHRVDMTNVRPTARANHALCAVGSKLFLFGG</sequence>
<protein>
    <recommendedName>
        <fullName evidence="5">Galactose oxidase</fullName>
    </recommendedName>
</protein>
<feature type="non-terminal residue" evidence="3">
    <location>
        <position position="202"/>
    </location>
</feature>
<dbReference type="EMBL" id="MCFI01000006">
    <property type="protein sequence ID" value="ORY84376.1"/>
    <property type="molecule type" value="Genomic_DNA"/>
</dbReference>
<comment type="caution">
    <text evidence="3">The sequence shown here is derived from an EMBL/GenBank/DDBJ whole genome shotgun (WGS) entry which is preliminary data.</text>
</comment>
<dbReference type="RefSeq" id="XP_040726394.1">
    <property type="nucleotide sequence ID" value="XM_040867226.1"/>
</dbReference>
<dbReference type="OMA" id="WIWIMAD"/>
<dbReference type="AlphaFoldDB" id="A0A1Y2FMC6"/>
<keyword evidence="2" id="KW-0677">Repeat</keyword>
<dbReference type="PANTHER" id="PTHR46647">
    <property type="entry name" value="RAB9 EFFECTOR PROTEIN WITH KELCH MOTIFS"/>
    <property type="match status" value="1"/>
</dbReference>